<accession>A0A625VX02</accession>
<organism evidence="1">
    <name type="scientific">Salmonella typhimurium</name>
    <dbReference type="NCBI Taxonomy" id="90371"/>
    <lineage>
        <taxon>Bacteria</taxon>
        <taxon>Pseudomonadati</taxon>
        <taxon>Pseudomonadota</taxon>
        <taxon>Gammaproteobacteria</taxon>
        <taxon>Enterobacterales</taxon>
        <taxon>Enterobacteriaceae</taxon>
        <taxon>Salmonella</taxon>
    </lineage>
</organism>
<feature type="non-terminal residue" evidence="1">
    <location>
        <position position="1"/>
    </location>
</feature>
<reference evidence="1" key="1">
    <citation type="submission" date="2018-07" db="EMBL/GenBank/DDBJ databases">
        <authorList>
            <person name="Ashton P.M."/>
            <person name="Dallman T."/>
            <person name="Nair S."/>
            <person name="De Pinna E."/>
            <person name="Peters T."/>
            <person name="Grant K."/>
        </authorList>
    </citation>
    <scope>NUCLEOTIDE SEQUENCE</scope>
    <source>
        <strain evidence="1">205622</strain>
    </source>
</reference>
<dbReference type="EMBL" id="AALJTO010000073">
    <property type="protein sequence ID" value="EDA3462223.1"/>
    <property type="molecule type" value="Genomic_DNA"/>
</dbReference>
<evidence type="ECO:0000313" key="1">
    <source>
        <dbReference type="EMBL" id="EDA3462223.1"/>
    </source>
</evidence>
<gene>
    <name evidence="1" type="ORF">A4N07_23905</name>
</gene>
<name>A0A625VX02_SALTM</name>
<protein>
    <submittedName>
        <fullName evidence="1">Phage tail protein</fullName>
    </submittedName>
</protein>
<sequence>TVTQAENIATVKGVKAGTVKIIGMTTDGNFTAIADITVQA</sequence>
<comment type="caution">
    <text evidence="1">The sequence shown here is derived from an EMBL/GenBank/DDBJ whole genome shotgun (WGS) entry which is preliminary data.</text>
</comment>
<dbReference type="AlphaFoldDB" id="A0A625VX02"/>
<proteinExistence type="predicted"/>